<gene>
    <name evidence="3" type="primary">LOC108624081</name>
</gene>
<organism evidence="2 3">
    <name type="scientific">Ceratina calcarata</name>
    <dbReference type="NCBI Taxonomy" id="156304"/>
    <lineage>
        <taxon>Eukaryota</taxon>
        <taxon>Metazoa</taxon>
        <taxon>Ecdysozoa</taxon>
        <taxon>Arthropoda</taxon>
        <taxon>Hexapoda</taxon>
        <taxon>Insecta</taxon>
        <taxon>Pterygota</taxon>
        <taxon>Neoptera</taxon>
        <taxon>Endopterygota</taxon>
        <taxon>Hymenoptera</taxon>
        <taxon>Apocrita</taxon>
        <taxon>Aculeata</taxon>
        <taxon>Apoidea</taxon>
        <taxon>Anthophila</taxon>
        <taxon>Apidae</taxon>
        <taxon>Ceratina</taxon>
        <taxon>Zadontomerus</taxon>
    </lineage>
</organism>
<reference evidence="3" key="1">
    <citation type="submission" date="2025-08" db="UniProtKB">
        <authorList>
            <consortium name="RefSeq"/>
        </authorList>
    </citation>
    <scope>IDENTIFICATION</scope>
    <source>
        <tissue evidence="3">Whole body</tissue>
    </source>
</reference>
<accession>A0AAJ7IXL7</accession>
<dbReference type="KEGG" id="ccal:108624081"/>
<sequence length="1420" mass="164436">MNKIDERIIEWIELIQMEKLNIVTEDIQVNKVKNKNPTINKQIFKLLLYLCRTADKCDKQKHTVGREIYELTCTLCSILNDIPDANKFVCSLFHIIRCLLAMDLFDEAYEVCLHLKSVTFSSDENVNKVLVKIVYLWYDAINIESSILKNNPSDDSHYLRMKNIIKYGLEIIKIVHNNPTQHLLKNIALYLNKVASICREQNTYFSDFSAYIAEYLDRTKIVLSDDTKYTIIRDMCRIIGTILYESIDRKCFMLQTKTSNALSYYFKEILSDDEECYQCFMLFESMCLNLFSLKFHDVDEIQKLIDGYVKLAKMYGYSGCVKSITYNIVEISESLFTYWETRIRTKRAMCVNSFLLEIMKLVKHVSACLIKQTSNICEFCRDDECLVRNDMYNAVILKTKCANLINTRSIGDISEDVYMLARKFLTQCIAFINEMRNCKCKRWMHLWTMTGALIYNLGIMSQSFYKQSVSLFSLLLTSIIQFEGVVSKSRYISLQKPIYNILLRISSLHYDHHMYREAMTGAALSGLLSYDDTNLSAFHMWANIKNKCQTNKAIMEMTMLACLKQDKSKINELGMSVELSKYNLVELCLKEAKGLQEAKVNLSVAIHRVLNEMKALKATAVQYARVVQMLVYHLVCFNHDEDTSESLKEAVSNLKQVKADNFVQCLHANLEFYMFVNQLHATNKKVEAEMESTNFALRAPAQSEAGENESRNVVPAYTMINIKQDHKLMSYLQTPIKKWSMCFQCDLKEIVNGHESMIIMHTLIIAAEYARLYRYQECEVCIWKLVYTLASEMQNNSAILYVTGRCISLRYIDYAWIATAKELATKLQDTNDDDTVYAIAVFWISLSDFYFECDKYDEARKLLDASRKLPGISFMDNTSVYLYGLDRILYNCHLYNESIKHDEYTRYIVETLYALVSLDEELSARKWTPQVKYLFTCDIVLSATVNLSLRMNSLLAFREIGAHLVQRLKIAQVLGSTIRVAEVLKSLCYIDLSRVQLNDCEVKLQGLEHILNIEGVKTSMETGRTRNISPNILATPVRFVDPIRDNPQNDASPILRNKVFEVPQFMYHKDCDCGVCQNESYHYLILTATHIRAQLYALQRNAAASLQHFHGAFKIKEKLVKSNKLKSNRVSWQERFYSTDYVLLLINFFYSLRHYRNTGQEKITSIVLLMIQMCDTYKLKGHPIYMAVQEIILQHRFQKIFGCSDYLEFTVPDASNIDVTKYAQVPNIEETICVTPTVSRTNTRTKKAISIRRNRTPPLLSLTKISMNYDDEDNTVSPPARITRSRSRLTRRKLLAEEYNDTPSQVRQSKSIEELDAAASRGNESKSRNSKQSTWSDRKMKQMISLFDDFAIDTKNKLDVENDAIDEIKGEDSYSLNANSLPCQKKQDVINKGHVEKLENNNLENSSENKRTRIPRKSKR</sequence>
<evidence type="ECO:0000313" key="3">
    <source>
        <dbReference type="RefSeq" id="XP_017879014.1"/>
    </source>
</evidence>
<proteinExistence type="predicted"/>
<dbReference type="Proteomes" id="UP000694925">
    <property type="component" value="Unplaced"/>
</dbReference>
<feature type="region of interest" description="Disordered" evidence="1">
    <location>
        <begin position="1396"/>
        <end position="1420"/>
    </location>
</feature>
<dbReference type="RefSeq" id="XP_017879014.1">
    <property type="nucleotide sequence ID" value="XM_018023525.2"/>
</dbReference>
<dbReference type="GeneID" id="108624081"/>
<feature type="region of interest" description="Disordered" evidence="1">
    <location>
        <begin position="1296"/>
        <end position="1337"/>
    </location>
</feature>
<evidence type="ECO:0000313" key="2">
    <source>
        <dbReference type="Proteomes" id="UP000694925"/>
    </source>
</evidence>
<evidence type="ECO:0000256" key="1">
    <source>
        <dbReference type="SAM" id="MobiDB-lite"/>
    </source>
</evidence>
<keyword evidence="2" id="KW-1185">Reference proteome</keyword>
<protein>
    <submittedName>
        <fullName evidence="3">Uncharacterized protein LOC108624081</fullName>
    </submittedName>
</protein>
<name>A0AAJ7IXL7_9HYME</name>